<sequence length="483" mass="53237">MLFLRFSLLTTALHLERNKRQTYTMSEIEIKSSPVCESIIFFLMRSWYTLPFPQSLQRSLLMSHLFSKACQYFPGGVNSPVRACRAVNITPPIVARASKEVFVDSLDKTFIDFCGSWGSLIHGHSHPKICTAIRQGLERGSSYGLTSEQEILFAEEIFSYLGLETNYKIRFMSTGSEATMTAVRLARGITGRPIIIKFLGCYHGHADTFLQEKPFSHTSLETLDLAHPLTLSLPFNDFPLFQTVMNSLGHKVAGVIFEPVCANMGVILPVPGFIEGVIQTCQQTGSFSIMDEVVTGFRVAQGGAAALYHVKPDILVFGKILGGGLPASAVVTPKDIMDHLAPEGKIFQAGTLSGNPLAMIAGKVSVNLCREQGFYTQLATIEQNFLSPIEHMIRTTGIPVTLVRYGSLFSFFFNPNRPNNLADAQLSDIEAFQKFYQSAFSKGVYLSPSPFEASFLSAAHSMESLDYAQTALIESLEQVFSLV</sequence>
<gene>
    <name evidence="7" type="primary">hemL</name>
    <name evidence="8" type="ordered locus">CTO_0230</name>
</gene>
<dbReference type="NCBIfam" id="NF000818">
    <property type="entry name" value="PRK00062.1"/>
    <property type="match status" value="1"/>
</dbReference>
<dbReference type="Gene3D" id="3.90.1150.10">
    <property type="entry name" value="Aspartate Aminotransferase, domain 1"/>
    <property type="match status" value="1"/>
</dbReference>
<dbReference type="KEGG" id="cra:CTO_0230"/>
<evidence type="ECO:0000256" key="7">
    <source>
        <dbReference type="HAMAP-Rule" id="MF_00375"/>
    </source>
</evidence>
<organism evidence="8 9">
    <name type="scientific">Chlamydia trachomatis serovar A (strain A2497)</name>
    <dbReference type="NCBI Taxonomy" id="580047"/>
    <lineage>
        <taxon>Bacteria</taxon>
        <taxon>Pseudomonadati</taxon>
        <taxon>Chlamydiota</taxon>
        <taxon>Chlamydiia</taxon>
        <taxon>Chlamydiales</taxon>
        <taxon>Chlamydiaceae</taxon>
        <taxon>Chlamydia/Chlamydophila group</taxon>
        <taxon>Chlamydia</taxon>
    </lineage>
</organism>
<evidence type="ECO:0000256" key="1">
    <source>
        <dbReference type="ARBA" id="ARBA00001933"/>
    </source>
</evidence>
<evidence type="ECO:0000256" key="4">
    <source>
        <dbReference type="ARBA" id="ARBA00022898"/>
    </source>
</evidence>
<evidence type="ECO:0000313" key="8">
    <source>
        <dbReference type="EMBL" id="AEP35038.1"/>
    </source>
</evidence>
<keyword evidence="5 7" id="KW-0413">Isomerase</keyword>
<reference evidence="8 9" key="1">
    <citation type="journal article" date="2011" name="J. Exp. Med.">
        <title>A live-attenuated chlamydial vaccine protects against trachoma in nonhuman primates.</title>
        <authorList>
            <person name="Kari L."/>
            <person name="Whitmire W.M."/>
            <person name="Olivares-Zavaleta N."/>
            <person name="Goheen M.M."/>
            <person name="Taylor L.D."/>
            <person name="Carlson J.H."/>
            <person name="Sturdevant G.L."/>
            <person name="Lu C."/>
            <person name="Bakios L.E."/>
            <person name="Randall L.B."/>
            <person name="Parnell M.J."/>
            <person name="Zhong G."/>
            <person name="Caldwell H.D."/>
        </authorList>
    </citation>
    <scope>NUCLEOTIDE SEQUENCE [LARGE SCALE GENOMIC DNA]</scope>
    <source>
        <strain evidence="8 9">A2497</strain>
    </source>
</reference>
<dbReference type="SUPFAM" id="SSF53383">
    <property type="entry name" value="PLP-dependent transferases"/>
    <property type="match status" value="1"/>
</dbReference>
<dbReference type="InterPro" id="IPR015424">
    <property type="entry name" value="PyrdxlP-dep_Trfase"/>
</dbReference>
<dbReference type="CDD" id="cd00610">
    <property type="entry name" value="OAT_like"/>
    <property type="match status" value="1"/>
</dbReference>
<dbReference type="Gene3D" id="3.40.640.10">
    <property type="entry name" value="Type I PLP-dependent aspartate aminotransferase-like (Major domain)"/>
    <property type="match status" value="1"/>
</dbReference>
<dbReference type="GO" id="GO:0006782">
    <property type="term" value="P:protoporphyrinogen IX biosynthetic process"/>
    <property type="evidence" value="ECO:0007669"/>
    <property type="project" value="UniProtKB-UniRule"/>
</dbReference>
<dbReference type="GO" id="GO:0005737">
    <property type="term" value="C:cytoplasm"/>
    <property type="evidence" value="ECO:0007669"/>
    <property type="project" value="UniProtKB-SubCell"/>
</dbReference>
<proteinExistence type="inferred from homology"/>
<dbReference type="InterPro" id="IPR015421">
    <property type="entry name" value="PyrdxlP-dep_Trfase_major"/>
</dbReference>
<evidence type="ECO:0000256" key="6">
    <source>
        <dbReference type="ARBA" id="ARBA00023244"/>
    </source>
</evidence>
<dbReference type="Proteomes" id="UP000009287">
    <property type="component" value="Chromosome"/>
</dbReference>
<protein>
    <recommendedName>
        <fullName evidence="7">Glutamate-1-semialdehyde 2,1-aminomutase</fullName>
        <shortName evidence="7">GSA</shortName>
        <ecNumber evidence="7">5.4.3.8</ecNumber>
    </recommendedName>
    <alternativeName>
        <fullName evidence="7">Glutamate-1-semialdehyde aminotransferase</fullName>
        <shortName evidence="7">GSA-AT</shortName>
    </alternativeName>
</protein>
<dbReference type="InterPro" id="IPR005814">
    <property type="entry name" value="Aminotrans_3"/>
</dbReference>
<dbReference type="HAMAP" id="MF_00375">
    <property type="entry name" value="HemL_aminotrans_3"/>
    <property type="match status" value="1"/>
</dbReference>
<dbReference type="GO" id="GO:0030170">
    <property type="term" value="F:pyridoxal phosphate binding"/>
    <property type="evidence" value="ECO:0007669"/>
    <property type="project" value="InterPro"/>
</dbReference>
<dbReference type="PANTHER" id="PTHR43713:SF3">
    <property type="entry name" value="GLUTAMATE-1-SEMIALDEHYDE 2,1-AMINOMUTASE 1, CHLOROPLASTIC-RELATED"/>
    <property type="match status" value="1"/>
</dbReference>
<dbReference type="PATRIC" id="fig|580047.4.peg.234"/>
<name>G4NP26_CHLT4</name>
<evidence type="ECO:0000256" key="2">
    <source>
        <dbReference type="ARBA" id="ARBA00004819"/>
    </source>
</evidence>
<dbReference type="NCBIfam" id="NF001864">
    <property type="entry name" value="PRK00615.1"/>
    <property type="match status" value="1"/>
</dbReference>
<keyword evidence="6 7" id="KW-0627">Porphyrin biosynthesis</keyword>
<comment type="similarity">
    <text evidence="3 7">Belongs to the class-III pyridoxal-phosphate-dependent aminotransferase family. HemL subfamily.</text>
</comment>
<dbReference type="Pfam" id="PF00202">
    <property type="entry name" value="Aminotran_3"/>
    <property type="match status" value="1"/>
</dbReference>
<comment type="pathway">
    <text evidence="2 7">Porphyrin-containing compound metabolism; protoporphyrin-IX biosynthesis; 5-aminolevulinate from L-glutamyl-tRNA(Glu): step 2/2.</text>
</comment>
<comment type="catalytic activity">
    <reaction evidence="7">
        <text>(S)-4-amino-5-oxopentanoate = 5-aminolevulinate</text>
        <dbReference type="Rhea" id="RHEA:14265"/>
        <dbReference type="ChEBI" id="CHEBI:57501"/>
        <dbReference type="ChEBI" id="CHEBI:356416"/>
        <dbReference type="EC" id="5.4.3.8"/>
    </reaction>
</comment>
<dbReference type="PROSITE" id="PS00600">
    <property type="entry name" value="AA_TRANSFER_CLASS_3"/>
    <property type="match status" value="1"/>
</dbReference>
<evidence type="ECO:0000313" key="9">
    <source>
        <dbReference type="Proteomes" id="UP000009287"/>
    </source>
</evidence>
<dbReference type="NCBIfam" id="TIGR00713">
    <property type="entry name" value="hemL"/>
    <property type="match status" value="1"/>
</dbReference>
<evidence type="ECO:0000256" key="3">
    <source>
        <dbReference type="ARBA" id="ARBA00008981"/>
    </source>
</evidence>
<dbReference type="InterPro" id="IPR049704">
    <property type="entry name" value="Aminotrans_3_PPA_site"/>
</dbReference>
<dbReference type="UniPathway" id="UPA00251">
    <property type="reaction ID" value="UER00317"/>
</dbReference>
<comment type="subunit">
    <text evidence="7">Homodimer.</text>
</comment>
<evidence type="ECO:0000256" key="5">
    <source>
        <dbReference type="ARBA" id="ARBA00023235"/>
    </source>
</evidence>
<accession>G4NP26</accession>
<dbReference type="InterPro" id="IPR015422">
    <property type="entry name" value="PyrdxlP-dep_Trfase_small"/>
</dbReference>
<dbReference type="InterPro" id="IPR004639">
    <property type="entry name" value="4pyrrol_synth_GluAld_NH2Trfase"/>
</dbReference>
<dbReference type="EMBL" id="CP002401">
    <property type="protein sequence ID" value="AEP35038.1"/>
    <property type="molecule type" value="Genomic_DNA"/>
</dbReference>
<dbReference type="EC" id="5.4.3.8" evidence="7"/>
<comment type="subcellular location">
    <subcellularLocation>
        <location evidence="7">Cytoplasm</location>
    </subcellularLocation>
</comment>
<dbReference type="GO" id="GO:0008483">
    <property type="term" value="F:transaminase activity"/>
    <property type="evidence" value="ECO:0007669"/>
    <property type="project" value="InterPro"/>
</dbReference>
<keyword evidence="4 7" id="KW-0663">Pyridoxal phosphate</keyword>
<feature type="modified residue" description="N6-(pyridoxal phosphate)lysine" evidence="7">
    <location>
        <position position="319"/>
    </location>
</feature>
<comment type="cofactor">
    <cofactor evidence="1 7">
        <name>pyridoxal 5'-phosphate</name>
        <dbReference type="ChEBI" id="CHEBI:597326"/>
    </cofactor>
</comment>
<keyword evidence="7" id="KW-0963">Cytoplasm</keyword>
<dbReference type="AlphaFoldDB" id="G4NP26"/>
<dbReference type="GO" id="GO:0042286">
    <property type="term" value="F:glutamate-1-semialdehyde 2,1-aminomutase activity"/>
    <property type="evidence" value="ECO:0007669"/>
    <property type="project" value="UniProtKB-UniRule"/>
</dbReference>
<dbReference type="PANTHER" id="PTHR43713">
    <property type="entry name" value="GLUTAMATE-1-SEMIALDEHYDE 2,1-AMINOMUTASE"/>
    <property type="match status" value="1"/>
</dbReference>